<feature type="region of interest" description="Disordered" evidence="1">
    <location>
        <begin position="1"/>
        <end position="38"/>
    </location>
</feature>
<evidence type="ECO:0000313" key="2">
    <source>
        <dbReference type="EMBL" id="MCB4823065.1"/>
    </source>
</evidence>
<dbReference type="Proteomes" id="UP001139311">
    <property type="component" value="Unassembled WGS sequence"/>
</dbReference>
<dbReference type="AlphaFoldDB" id="A0A9X1IDY1"/>
<keyword evidence="3" id="KW-1185">Reference proteome</keyword>
<accession>A0A9X1IDY1</accession>
<dbReference type="EMBL" id="JAJAQI010000022">
    <property type="protein sequence ID" value="MCB4823065.1"/>
    <property type="molecule type" value="Genomic_DNA"/>
</dbReference>
<evidence type="ECO:0008006" key="4">
    <source>
        <dbReference type="Google" id="ProtNLM"/>
    </source>
</evidence>
<dbReference type="Gene3D" id="6.20.20.10">
    <property type="match status" value="1"/>
</dbReference>
<dbReference type="RefSeq" id="WP_226609285.1">
    <property type="nucleotide sequence ID" value="NZ_JAJAQI010000022.1"/>
</dbReference>
<comment type="caution">
    <text evidence="2">The sequence shown here is derived from an EMBL/GenBank/DDBJ whole genome shotgun (WGS) entry which is preliminary data.</text>
</comment>
<evidence type="ECO:0000313" key="3">
    <source>
        <dbReference type="Proteomes" id="UP001139311"/>
    </source>
</evidence>
<evidence type="ECO:0000256" key="1">
    <source>
        <dbReference type="SAM" id="MobiDB-lite"/>
    </source>
</evidence>
<name>A0A9X1IDY1_9PROT</name>
<organism evidence="2 3">
    <name type="scientific">Roseicella aerolata</name>
    <dbReference type="NCBI Taxonomy" id="2883479"/>
    <lineage>
        <taxon>Bacteria</taxon>
        <taxon>Pseudomonadati</taxon>
        <taxon>Pseudomonadota</taxon>
        <taxon>Alphaproteobacteria</taxon>
        <taxon>Acetobacterales</taxon>
        <taxon>Roseomonadaceae</taxon>
        <taxon>Roseicella</taxon>
    </lineage>
</organism>
<gene>
    <name evidence="2" type="ORF">LHA35_15120</name>
</gene>
<proteinExistence type="predicted"/>
<dbReference type="InterPro" id="IPR036410">
    <property type="entry name" value="HSP_DnaJ_Cys-rich_dom_sf"/>
</dbReference>
<reference evidence="2" key="1">
    <citation type="submission" date="2021-10" db="EMBL/GenBank/DDBJ databases">
        <title>Roseicella aerolatum sp. nov., isolated from aerosols of e-waste dismantling site.</title>
        <authorList>
            <person name="Qin T."/>
        </authorList>
    </citation>
    <scope>NUCLEOTIDE SEQUENCE</scope>
    <source>
        <strain evidence="2">GB24</strain>
    </source>
</reference>
<dbReference type="SUPFAM" id="SSF57938">
    <property type="entry name" value="DnaJ/Hsp40 cysteine-rich domain"/>
    <property type="match status" value="1"/>
</dbReference>
<sequence length="68" mass="6728">MAERKRQGTTDPRLPDVAGSYPGDDAPPGTPGTGEDICPECGGTGRIQGQDCPNCGGTGKVVKGIAGG</sequence>
<protein>
    <recommendedName>
        <fullName evidence="4">Molecular chaperone DnaJ</fullName>
    </recommendedName>
</protein>